<organism evidence="3 4">
    <name type="scientific">Paramecium sonneborni</name>
    <dbReference type="NCBI Taxonomy" id="65129"/>
    <lineage>
        <taxon>Eukaryota</taxon>
        <taxon>Sar</taxon>
        <taxon>Alveolata</taxon>
        <taxon>Ciliophora</taxon>
        <taxon>Intramacronucleata</taxon>
        <taxon>Oligohymenophorea</taxon>
        <taxon>Peniculida</taxon>
        <taxon>Parameciidae</taxon>
        <taxon>Paramecium</taxon>
    </lineage>
</organism>
<evidence type="ECO:0000259" key="2">
    <source>
        <dbReference type="Pfam" id="PF09458"/>
    </source>
</evidence>
<dbReference type="InterPro" id="IPR019019">
    <property type="entry name" value="H-type_lectin_domain"/>
</dbReference>
<feature type="chain" id="PRO_5035935498" description="H-type lectin domain-containing protein" evidence="1">
    <location>
        <begin position="16"/>
        <end position="482"/>
    </location>
</feature>
<evidence type="ECO:0000256" key="1">
    <source>
        <dbReference type="SAM" id="SignalP"/>
    </source>
</evidence>
<protein>
    <recommendedName>
        <fullName evidence="2">H-type lectin domain-containing protein</fullName>
    </recommendedName>
</protein>
<comment type="caution">
    <text evidence="3">The sequence shown here is derived from an EMBL/GenBank/DDBJ whole genome shotgun (WGS) entry which is preliminary data.</text>
</comment>
<dbReference type="Proteomes" id="UP000692954">
    <property type="component" value="Unassembled WGS sequence"/>
</dbReference>
<dbReference type="Pfam" id="PF09458">
    <property type="entry name" value="H_lectin"/>
    <property type="match status" value="1"/>
</dbReference>
<evidence type="ECO:0000313" key="4">
    <source>
        <dbReference type="Proteomes" id="UP000692954"/>
    </source>
</evidence>
<gene>
    <name evidence="3" type="ORF">PSON_ATCC_30995.1.T1690091</name>
</gene>
<feature type="domain" description="H-type lectin" evidence="2">
    <location>
        <begin position="49"/>
        <end position="114"/>
    </location>
</feature>
<sequence length="482" mass="55514">MNFIVVFSAFSFVVSYIGIQYEAGSKQIMQAQAGHILENYQYLPRQIDVHILFQKTFDQPPEVFLSLKHFDLNYTNKNGFIEKASLITKQGFMLSGIAVSSSKLHELKVDWFAFQDDKVSVITYESSNYEELNTGSGERKIYLTIDHKLKYARYGIISLIGYIHLSKFLVEQIDSKQMIVSVRTYNTGLLQYVKMNILLGTDQSLWTSTARATIFNPYFAALNYQYTSRFMTFEIPSQIQRVGTIPIVTLRGYEFDTHQHPRIYYDSLTFNTNLNYNLVTWWDTVVHAVYDQCGIYIPVNTKILQSNCVELFSECDFNGDSFIICDQIPDLHQQGWNKPIKSFSIPAFRILYLFDKENYTGLKTKYIENQSCIDSIVALSAKFQPIISFIKILFLNTKITDNCSTVMFYSECNYLGQSIQIRQGYQLKPESKIPFQIKSIQICPNIIVKLKGASYFGGAIQVFTASQSCLDSYKFPKYIQPS</sequence>
<dbReference type="AlphaFoldDB" id="A0A8S1RHE3"/>
<keyword evidence="1" id="KW-0732">Signal</keyword>
<reference evidence="3" key="1">
    <citation type="submission" date="2021-01" db="EMBL/GenBank/DDBJ databases">
        <authorList>
            <consortium name="Genoscope - CEA"/>
            <person name="William W."/>
        </authorList>
    </citation>
    <scope>NUCLEOTIDE SEQUENCE</scope>
</reference>
<name>A0A8S1RHE3_9CILI</name>
<dbReference type="GO" id="GO:0030246">
    <property type="term" value="F:carbohydrate binding"/>
    <property type="evidence" value="ECO:0007669"/>
    <property type="project" value="InterPro"/>
</dbReference>
<dbReference type="OrthoDB" id="5976022at2759"/>
<feature type="signal peptide" evidence="1">
    <location>
        <begin position="1"/>
        <end position="15"/>
    </location>
</feature>
<dbReference type="EMBL" id="CAJJDN010000169">
    <property type="protein sequence ID" value="CAD8126693.1"/>
    <property type="molecule type" value="Genomic_DNA"/>
</dbReference>
<keyword evidence="4" id="KW-1185">Reference proteome</keyword>
<evidence type="ECO:0000313" key="3">
    <source>
        <dbReference type="EMBL" id="CAD8126693.1"/>
    </source>
</evidence>
<accession>A0A8S1RHE3</accession>
<proteinExistence type="predicted"/>
<dbReference type="GO" id="GO:0007155">
    <property type="term" value="P:cell adhesion"/>
    <property type="evidence" value="ECO:0007669"/>
    <property type="project" value="InterPro"/>
</dbReference>